<evidence type="ECO:0008006" key="4">
    <source>
        <dbReference type="Google" id="ProtNLM"/>
    </source>
</evidence>
<keyword evidence="3" id="KW-1185">Reference proteome</keyword>
<dbReference type="AlphaFoldDB" id="A0AAE0MLL5"/>
<dbReference type="EMBL" id="JAUEPO010000001">
    <property type="protein sequence ID" value="KAK3336228.1"/>
    <property type="molecule type" value="Genomic_DNA"/>
</dbReference>
<accession>A0AAE0MLL5</accession>
<evidence type="ECO:0000256" key="1">
    <source>
        <dbReference type="SAM" id="MobiDB-lite"/>
    </source>
</evidence>
<organism evidence="2 3">
    <name type="scientific">Cercophora scortea</name>
    <dbReference type="NCBI Taxonomy" id="314031"/>
    <lineage>
        <taxon>Eukaryota</taxon>
        <taxon>Fungi</taxon>
        <taxon>Dikarya</taxon>
        <taxon>Ascomycota</taxon>
        <taxon>Pezizomycotina</taxon>
        <taxon>Sordariomycetes</taxon>
        <taxon>Sordariomycetidae</taxon>
        <taxon>Sordariales</taxon>
        <taxon>Lasiosphaeriaceae</taxon>
        <taxon>Cercophora</taxon>
    </lineage>
</organism>
<evidence type="ECO:0000313" key="2">
    <source>
        <dbReference type="EMBL" id="KAK3336228.1"/>
    </source>
</evidence>
<feature type="compositionally biased region" description="Polar residues" evidence="1">
    <location>
        <begin position="101"/>
        <end position="111"/>
    </location>
</feature>
<feature type="region of interest" description="Disordered" evidence="1">
    <location>
        <begin position="1"/>
        <end position="111"/>
    </location>
</feature>
<proteinExistence type="predicted"/>
<reference evidence="2" key="1">
    <citation type="journal article" date="2023" name="Mol. Phylogenet. Evol.">
        <title>Genome-scale phylogeny and comparative genomics of the fungal order Sordariales.</title>
        <authorList>
            <person name="Hensen N."/>
            <person name="Bonometti L."/>
            <person name="Westerberg I."/>
            <person name="Brannstrom I.O."/>
            <person name="Guillou S."/>
            <person name="Cros-Aarteil S."/>
            <person name="Calhoun S."/>
            <person name="Haridas S."/>
            <person name="Kuo A."/>
            <person name="Mondo S."/>
            <person name="Pangilinan J."/>
            <person name="Riley R."/>
            <person name="LaButti K."/>
            <person name="Andreopoulos B."/>
            <person name="Lipzen A."/>
            <person name="Chen C."/>
            <person name="Yan M."/>
            <person name="Daum C."/>
            <person name="Ng V."/>
            <person name="Clum A."/>
            <person name="Steindorff A."/>
            <person name="Ohm R.A."/>
            <person name="Martin F."/>
            <person name="Silar P."/>
            <person name="Natvig D.O."/>
            <person name="Lalanne C."/>
            <person name="Gautier V."/>
            <person name="Ament-Velasquez S.L."/>
            <person name="Kruys A."/>
            <person name="Hutchinson M.I."/>
            <person name="Powell A.J."/>
            <person name="Barry K."/>
            <person name="Miller A.N."/>
            <person name="Grigoriev I.V."/>
            <person name="Debuchy R."/>
            <person name="Gladieux P."/>
            <person name="Hiltunen Thoren M."/>
            <person name="Johannesson H."/>
        </authorList>
    </citation>
    <scope>NUCLEOTIDE SEQUENCE</scope>
    <source>
        <strain evidence="2">SMH4131-1</strain>
    </source>
</reference>
<feature type="compositionally biased region" description="Basic and acidic residues" evidence="1">
    <location>
        <begin position="21"/>
        <end position="47"/>
    </location>
</feature>
<feature type="compositionally biased region" description="Low complexity" evidence="1">
    <location>
        <begin position="67"/>
        <end position="100"/>
    </location>
</feature>
<protein>
    <recommendedName>
        <fullName evidence="4">Autophagy protein</fullName>
    </recommendedName>
</protein>
<feature type="compositionally biased region" description="Low complexity" evidence="1">
    <location>
        <begin position="10"/>
        <end position="20"/>
    </location>
</feature>
<dbReference type="Proteomes" id="UP001286456">
    <property type="component" value="Unassembled WGS sequence"/>
</dbReference>
<sequence>MGLFDGWFGSSSSDSNSNESDPLRRLDPKLRDYLQRESPIKYTDDKPSSTAGSAQQQHRQHEHHAQLLEQQQQQQQHQIQQQQQRQAQNSVSSSSDDTTTNEPQVPPQSLYQDGRYASLWKTYRPLAAVEAETKTDHEKLMDVLDAFKERKAQIGRAALENCADEQMDWNACMKSGNVVSRMTMCRAEVQRFEHCYMTQSRLLKALGYLSAYDRPPAVDEEIQMRADELYHRIRAQEEEVAKAKEEGRPVPKFAPLVGVKEKVEEEIPAATAEVWRGKLEKLPEEQRAAEEEALRAERRANLELSSKVQGLWEEQAKERAARKERGEQTLVDKVRGVFGA</sequence>
<reference evidence="2" key="2">
    <citation type="submission" date="2023-06" db="EMBL/GenBank/DDBJ databases">
        <authorList>
            <consortium name="Lawrence Berkeley National Laboratory"/>
            <person name="Haridas S."/>
            <person name="Hensen N."/>
            <person name="Bonometti L."/>
            <person name="Westerberg I."/>
            <person name="Brannstrom I.O."/>
            <person name="Guillou S."/>
            <person name="Cros-Aarteil S."/>
            <person name="Calhoun S."/>
            <person name="Kuo A."/>
            <person name="Mondo S."/>
            <person name="Pangilinan J."/>
            <person name="Riley R."/>
            <person name="Labutti K."/>
            <person name="Andreopoulos B."/>
            <person name="Lipzen A."/>
            <person name="Chen C."/>
            <person name="Yanf M."/>
            <person name="Daum C."/>
            <person name="Ng V."/>
            <person name="Clum A."/>
            <person name="Steindorff A."/>
            <person name="Ohm R."/>
            <person name="Martin F."/>
            <person name="Silar P."/>
            <person name="Natvig D."/>
            <person name="Lalanne C."/>
            <person name="Gautier V."/>
            <person name="Ament-Velasquez S.L."/>
            <person name="Kruys A."/>
            <person name="Hutchinson M.I."/>
            <person name="Powell A.J."/>
            <person name="Barry K."/>
            <person name="Miller A.N."/>
            <person name="Grigoriev I.V."/>
            <person name="Debuchy R."/>
            <person name="Gladieux P."/>
            <person name="Thoren M.H."/>
            <person name="Johannesson H."/>
        </authorList>
    </citation>
    <scope>NUCLEOTIDE SEQUENCE</scope>
    <source>
        <strain evidence="2">SMH4131-1</strain>
    </source>
</reference>
<evidence type="ECO:0000313" key="3">
    <source>
        <dbReference type="Proteomes" id="UP001286456"/>
    </source>
</evidence>
<gene>
    <name evidence="2" type="ORF">B0T19DRAFT_33151</name>
</gene>
<comment type="caution">
    <text evidence="2">The sequence shown here is derived from an EMBL/GenBank/DDBJ whole genome shotgun (WGS) entry which is preliminary data.</text>
</comment>
<name>A0AAE0MLL5_9PEZI</name>